<organism evidence="2 3">
    <name type="scientific">Daedalea quercina L-15889</name>
    <dbReference type="NCBI Taxonomy" id="1314783"/>
    <lineage>
        <taxon>Eukaryota</taxon>
        <taxon>Fungi</taxon>
        <taxon>Dikarya</taxon>
        <taxon>Basidiomycota</taxon>
        <taxon>Agaricomycotina</taxon>
        <taxon>Agaricomycetes</taxon>
        <taxon>Polyporales</taxon>
        <taxon>Fomitopsis</taxon>
    </lineage>
</organism>
<reference evidence="2 3" key="1">
    <citation type="journal article" date="2016" name="Mol. Biol. Evol.">
        <title>Comparative Genomics of Early-Diverging Mushroom-Forming Fungi Provides Insights into the Origins of Lignocellulose Decay Capabilities.</title>
        <authorList>
            <person name="Nagy L.G."/>
            <person name="Riley R."/>
            <person name="Tritt A."/>
            <person name="Adam C."/>
            <person name="Daum C."/>
            <person name="Floudas D."/>
            <person name="Sun H."/>
            <person name="Yadav J.S."/>
            <person name="Pangilinan J."/>
            <person name="Larsson K.H."/>
            <person name="Matsuura K."/>
            <person name="Barry K."/>
            <person name="Labutti K."/>
            <person name="Kuo R."/>
            <person name="Ohm R.A."/>
            <person name="Bhattacharya S.S."/>
            <person name="Shirouzu T."/>
            <person name="Yoshinaga Y."/>
            <person name="Martin F.M."/>
            <person name="Grigoriev I.V."/>
            <person name="Hibbett D.S."/>
        </authorList>
    </citation>
    <scope>NUCLEOTIDE SEQUENCE [LARGE SCALE GENOMIC DNA]</scope>
    <source>
        <strain evidence="2 3">L-15889</strain>
    </source>
</reference>
<name>A0A165KGS3_9APHY</name>
<evidence type="ECO:0000313" key="3">
    <source>
        <dbReference type="Proteomes" id="UP000076727"/>
    </source>
</evidence>
<feature type="compositionally biased region" description="Acidic residues" evidence="1">
    <location>
        <begin position="211"/>
        <end position="220"/>
    </location>
</feature>
<feature type="region of interest" description="Disordered" evidence="1">
    <location>
        <begin position="165"/>
        <end position="220"/>
    </location>
</feature>
<accession>A0A165KGS3</accession>
<evidence type="ECO:0000313" key="2">
    <source>
        <dbReference type="EMBL" id="KZT63113.1"/>
    </source>
</evidence>
<dbReference type="Proteomes" id="UP000076727">
    <property type="component" value="Unassembled WGS sequence"/>
</dbReference>
<proteinExistence type="predicted"/>
<protein>
    <submittedName>
        <fullName evidence="2">Uncharacterized protein</fullName>
    </submittedName>
</protein>
<dbReference type="AlphaFoldDB" id="A0A165KGS3"/>
<feature type="compositionally biased region" description="Acidic residues" evidence="1">
    <location>
        <begin position="193"/>
        <end position="202"/>
    </location>
</feature>
<feature type="compositionally biased region" description="Acidic residues" evidence="1">
    <location>
        <begin position="165"/>
        <end position="174"/>
    </location>
</feature>
<evidence type="ECO:0000256" key="1">
    <source>
        <dbReference type="SAM" id="MobiDB-lite"/>
    </source>
</evidence>
<keyword evidence="3" id="KW-1185">Reference proteome</keyword>
<gene>
    <name evidence="2" type="ORF">DAEQUDRAFT_783988</name>
</gene>
<dbReference type="EMBL" id="KV429256">
    <property type="protein sequence ID" value="KZT63113.1"/>
    <property type="molecule type" value="Genomic_DNA"/>
</dbReference>
<sequence length="220" mass="24976">MPTAPQHNGTLEPSAVVEEYSTGFASMRGQLRAKIAQGLDEITEGSELKPKMAWTPGAYFAIVKQHRVRLRGWPKAFPFGNFSDLPHSTNIVRELHRLWDRKELAWEHVPDGEELSLESSLPSWTLKGPSTGRRDIGGTHRRPVKRARYPRTGAKTPVIVDSSLDSDIEDFTDEEDRRAQKRRRCEPKSAEYVESDAETEREEDSRVATAEVDEIEDFSD</sequence>